<feature type="region of interest" description="Disordered" evidence="1">
    <location>
        <begin position="174"/>
        <end position="219"/>
    </location>
</feature>
<organism evidence="2 3">
    <name type="scientific">Papiliotrema laurentii</name>
    <name type="common">Cryptococcus laurentii</name>
    <dbReference type="NCBI Taxonomy" id="5418"/>
    <lineage>
        <taxon>Eukaryota</taxon>
        <taxon>Fungi</taxon>
        <taxon>Dikarya</taxon>
        <taxon>Basidiomycota</taxon>
        <taxon>Agaricomycotina</taxon>
        <taxon>Tremellomycetes</taxon>
        <taxon>Tremellales</taxon>
        <taxon>Rhynchogastremaceae</taxon>
        <taxon>Papiliotrema</taxon>
    </lineage>
</organism>
<protein>
    <submittedName>
        <fullName evidence="2">Uncharacterized protein</fullName>
    </submittedName>
</protein>
<dbReference type="AlphaFoldDB" id="A0AAD9FX24"/>
<comment type="caution">
    <text evidence="2">The sequence shown here is derived from an EMBL/GenBank/DDBJ whole genome shotgun (WGS) entry which is preliminary data.</text>
</comment>
<keyword evidence="3" id="KW-1185">Reference proteome</keyword>
<reference evidence="2" key="1">
    <citation type="submission" date="2023-02" db="EMBL/GenBank/DDBJ databases">
        <title>Identification and recombinant expression of a fungal hydrolase from Papiliotrema laurentii that hydrolyzes apple cutin and clears colloidal polyester polyurethane.</title>
        <authorList>
            <consortium name="DOE Joint Genome Institute"/>
            <person name="Roman V.A."/>
            <person name="Bojanowski C."/>
            <person name="Crable B.R."/>
            <person name="Wagner D.N."/>
            <person name="Hung C.S."/>
            <person name="Nadeau L.J."/>
            <person name="Schratz L."/>
            <person name="Haridas S."/>
            <person name="Pangilinan J."/>
            <person name="Lipzen A."/>
            <person name="Na H."/>
            <person name="Yan M."/>
            <person name="Ng V."/>
            <person name="Grigoriev I.V."/>
            <person name="Spatafora J.W."/>
            <person name="Barlow D."/>
            <person name="Biffinger J."/>
            <person name="Kelley-Loughnane N."/>
            <person name="Varaljay V.A."/>
            <person name="Crookes-Goodson W.J."/>
        </authorList>
    </citation>
    <scope>NUCLEOTIDE SEQUENCE</scope>
    <source>
        <strain evidence="2">5307AH</strain>
    </source>
</reference>
<evidence type="ECO:0000256" key="1">
    <source>
        <dbReference type="SAM" id="MobiDB-lite"/>
    </source>
</evidence>
<sequence>MSSDESHDCTHLQINEHDVAIWPQGGRGSSLAQGERSAAFSGDFEAGPRMGPFAVLGQRIWRDFGKGERHRPGDMSERAPLICWQTGPYSHPRLMLRSSFRISGQTKCSGHVTQRSRGITRDCLQTVTVFPTRATTLSRRWSPTEDLQRSTTLLSSRAGSIILARWSSRTPLPIWQDHSPRSPPFSKISKTRSNQRPAHRSAGLSNRRPNLGYRPSGRKSMALEMDPCTQTTRMGVYMAWKRVGRHLWRKCSRRFSHQVHRSLTTLRLYLRPLWGPRLRVCSVVPHHRHGL</sequence>
<proteinExistence type="predicted"/>
<gene>
    <name evidence="2" type="ORF">DB88DRAFT_479341</name>
</gene>
<dbReference type="EMBL" id="JAODAN010000001">
    <property type="protein sequence ID" value="KAK1927814.1"/>
    <property type="molecule type" value="Genomic_DNA"/>
</dbReference>
<accession>A0AAD9FX24</accession>
<evidence type="ECO:0000313" key="3">
    <source>
        <dbReference type="Proteomes" id="UP001182556"/>
    </source>
</evidence>
<dbReference type="Proteomes" id="UP001182556">
    <property type="component" value="Unassembled WGS sequence"/>
</dbReference>
<name>A0AAD9FX24_PAPLA</name>
<evidence type="ECO:0000313" key="2">
    <source>
        <dbReference type="EMBL" id="KAK1927814.1"/>
    </source>
</evidence>